<dbReference type="Gene3D" id="2.40.50.140">
    <property type="entry name" value="Nucleic acid-binding proteins"/>
    <property type="match status" value="2"/>
</dbReference>
<dbReference type="PANTHER" id="PTHR47165">
    <property type="entry name" value="OS03G0429900 PROTEIN"/>
    <property type="match status" value="1"/>
</dbReference>
<dbReference type="SUPFAM" id="SSF50249">
    <property type="entry name" value="Nucleic acid-binding proteins"/>
    <property type="match status" value="2"/>
</dbReference>
<evidence type="ECO:0000313" key="2">
    <source>
        <dbReference type="EMBL" id="WMV13905.1"/>
    </source>
</evidence>
<dbReference type="InterPro" id="IPR012340">
    <property type="entry name" value="NA-bd_OB-fold"/>
</dbReference>
<dbReference type="PANTHER" id="PTHR47165:SF4">
    <property type="entry name" value="OS03G0429900 PROTEIN"/>
    <property type="match status" value="1"/>
</dbReference>
<name>A0AAF0Q330_SOLVR</name>
<sequence>MPLPDSTLMNDTGNRLINKELEYDKRCLKEVHDKSYALLNDCQKIAYEAIISSVVNEEGRLFFINGHGDLVTGRDDFTIRVRLCRMWDAINPKKNGELISKDMIFIDEKGNLMHGIIRKTQVNRFKDMLSEGSVFIIKNFKVVESIGGYRPVQNSLKIIFFASTAIKNLSEDIVEIPINGFEFINPDVIDSRVNNSTVLSDVVGCLYGIGDIESVGSKWKKRDIHILTDYSAKAKITLWEELGEKFSPYLYNNDAGPYIVIVTSATVKEFRGQTTAHAGGPWFATATPPQQAQKIG</sequence>
<dbReference type="Proteomes" id="UP001234989">
    <property type="component" value="Chromosome 2"/>
</dbReference>
<evidence type="ECO:0000259" key="1">
    <source>
        <dbReference type="Pfam" id="PF02721"/>
    </source>
</evidence>
<dbReference type="Pfam" id="PF02721">
    <property type="entry name" value="DUF223"/>
    <property type="match status" value="1"/>
</dbReference>
<evidence type="ECO:0000313" key="3">
    <source>
        <dbReference type="Proteomes" id="UP001234989"/>
    </source>
</evidence>
<feature type="domain" description="Replication protein A 70 kDa DNA-binding subunit B/D first OB fold" evidence="1">
    <location>
        <begin position="77"/>
        <end position="167"/>
    </location>
</feature>
<protein>
    <recommendedName>
        <fullName evidence="1">Replication protein A 70 kDa DNA-binding subunit B/D first OB fold domain-containing protein</fullName>
    </recommendedName>
</protein>
<keyword evidence="3" id="KW-1185">Reference proteome</keyword>
<dbReference type="EMBL" id="CP133613">
    <property type="protein sequence ID" value="WMV13905.1"/>
    <property type="molecule type" value="Genomic_DNA"/>
</dbReference>
<dbReference type="CDD" id="cd04480">
    <property type="entry name" value="RPA1_DBD_A_like"/>
    <property type="match status" value="1"/>
</dbReference>
<dbReference type="AlphaFoldDB" id="A0AAF0Q330"/>
<gene>
    <name evidence="2" type="ORF">MTR67_007290</name>
</gene>
<reference evidence="2" key="1">
    <citation type="submission" date="2023-08" db="EMBL/GenBank/DDBJ databases">
        <title>A de novo genome assembly of Solanum verrucosum Schlechtendal, a Mexican diploid species geographically isolated from the other diploid A-genome species in potato relatives.</title>
        <authorList>
            <person name="Hosaka K."/>
        </authorList>
    </citation>
    <scope>NUCLEOTIDE SEQUENCE</scope>
    <source>
        <tissue evidence="2">Young leaves</tissue>
    </source>
</reference>
<organism evidence="2 3">
    <name type="scientific">Solanum verrucosum</name>
    <dbReference type="NCBI Taxonomy" id="315347"/>
    <lineage>
        <taxon>Eukaryota</taxon>
        <taxon>Viridiplantae</taxon>
        <taxon>Streptophyta</taxon>
        <taxon>Embryophyta</taxon>
        <taxon>Tracheophyta</taxon>
        <taxon>Spermatophyta</taxon>
        <taxon>Magnoliopsida</taxon>
        <taxon>eudicotyledons</taxon>
        <taxon>Gunneridae</taxon>
        <taxon>Pentapetalae</taxon>
        <taxon>asterids</taxon>
        <taxon>lamiids</taxon>
        <taxon>Solanales</taxon>
        <taxon>Solanaceae</taxon>
        <taxon>Solanoideae</taxon>
        <taxon>Solaneae</taxon>
        <taxon>Solanum</taxon>
    </lineage>
</organism>
<accession>A0AAF0Q330</accession>
<dbReference type="InterPro" id="IPR003871">
    <property type="entry name" value="RFA1B/D_OB_1st"/>
</dbReference>
<proteinExistence type="predicted"/>